<evidence type="ECO:0000313" key="3">
    <source>
        <dbReference type="Proteomes" id="UP001456524"/>
    </source>
</evidence>
<feature type="compositionally biased region" description="Polar residues" evidence="1">
    <location>
        <begin position="129"/>
        <end position="142"/>
    </location>
</feature>
<reference evidence="2 3" key="1">
    <citation type="journal article" date="2022" name="G3 (Bethesda)">
        <title>Enemy or ally: a genomic approach to elucidate the lifestyle of Phyllosticta citrichinaensis.</title>
        <authorList>
            <person name="Buijs V.A."/>
            <person name="Groenewald J.Z."/>
            <person name="Haridas S."/>
            <person name="LaButti K.M."/>
            <person name="Lipzen A."/>
            <person name="Martin F.M."/>
            <person name="Barry K."/>
            <person name="Grigoriev I.V."/>
            <person name="Crous P.W."/>
            <person name="Seidl M.F."/>
        </authorList>
    </citation>
    <scope>NUCLEOTIDE SEQUENCE [LARGE SCALE GENOMIC DNA]</scope>
    <source>
        <strain evidence="2 3">CBS 129764</strain>
    </source>
</reference>
<feature type="compositionally biased region" description="Polar residues" evidence="1">
    <location>
        <begin position="270"/>
        <end position="281"/>
    </location>
</feature>
<feature type="region of interest" description="Disordered" evidence="1">
    <location>
        <begin position="76"/>
        <end position="311"/>
    </location>
</feature>
<evidence type="ECO:0000313" key="2">
    <source>
        <dbReference type="EMBL" id="KAK8155935.1"/>
    </source>
</evidence>
<comment type="caution">
    <text evidence="2">The sequence shown here is derived from an EMBL/GenBank/DDBJ whole genome shotgun (WGS) entry which is preliminary data.</text>
</comment>
<name>A0ABR1XIG8_9PEZI</name>
<organism evidence="2 3">
    <name type="scientific">Phyllosticta citrichinensis</name>
    <dbReference type="NCBI Taxonomy" id="1130410"/>
    <lineage>
        <taxon>Eukaryota</taxon>
        <taxon>Fungi</taxon>
        <taxon>Dikarya</taxon>
        <taxon>Ascomycota</taxon>
        <taxon>Pezizomycotina</taxon>
        <taxon>Dothideomycetes</taxon>
        <taxon>Dothideomycetes incertae sedis</taxon>
        <taxon>Botryosphaeriales</taxon>
        <taxon>Phyllostictaceae</taxon>
        <taxon>Phyllosticta</taxon>
    </lineage>
</organism>
<protein>
    <submittedName>
        <fullName evidence="2">Uncharacterized protein</fullName>
    </submittedName>
</protein>
<dbReference type="EMBL" id="JBBWUH010000010">
    <property type="protein sequence ID" value="KAK8155935.1"/>
    <property type="molecule type" value="Genomic_DNA"/>
</dbReference>
<feature type="compositionally biased region" description="Basic residues" evidence="1">
    <location>
        <begin position="175"/>
        <end position="207"/>
    </location>
</feature>
<sequence length="359" mass="40585">MSINVKKGYFVKVRRGWVPVDSKRGQRHIRRKCPRERSGPDVAVLDNISVASLDEIIKHAYKRMTPPWSALLKRIRSHPKRSSPDATVQADERTEPPADARRVFGSSDLTSAAPTDTRDRHAKIPRTLSPISEATSEATSMSPLHETGKPKQQRQDPVCTCKHHHHRKQGENQQSRHHRHNHGNHHCSKHSAKHGSQHHHHCHHYDHPHHEQRNQRQHSHTPCTRPRHSAPSNSPSRLPSPFLHPEDAHRSDRRRQNKSDPKHEHRQKSTRAQIPTVTVSVPMTPRHSPSHSPNAQNNFPQNRGHPYMYSSRNSTQQSFKTARTLSTRPSFGSMRSIPSMYGGGGGGGGMVGMGGFGLM</sequence>
<feature type="compositionally biased region" description="Basic and acidic residues" evidence="1">
    <location>
        <begin position="90"/>
        <end position="102"/>
    </location>
</feature>
<accession>A0ABR1XIG8</accession>
<dbReference type="Proteomes" id="UP001456524">
    <property type="component" value="Unassembled WGS sequence"/>
</dbReference>
<proteinExistence type="predicted"/>
<feature type="compositionally biased region" description="Polar residues" evidence="1">
    <location>
        <begin position="290"/>
        <end position="301"/>
    </location>
</feature>
<gene>
    <name evidence="2" type="ORF">IWX90DRAFT_53435</name>
</gene>
<keyword evidence="3" id="KW-1185">Reference proteome</keyword>
<evidence type="ECO:0000256" key="1">
    <source>
        <dbReference type="SAM" id="MobiDB-lite"/>
    </source>
</evidence>